<accession>W4PY04</accession>
<organism evidence="3 4">
    <name type="scientific">Halalkalibacter wakoensis JCM 9140</name>
    <dbReference type="NCBI Taxonomy" id="1236970"/>
    <lineage>
        <taxon>Bacteria</taxon>
        <taxon>Bacillati</taxon>
        <taxon>Bacillota</taxon>
        <taxon>Bacilli</taxon>
        <taxon>Bacillales</taxon>
        <taxon>Bacillaceae</taxon>
        <taxon>Halalkalibacter</taxon>
    </lineage>
</organism>
<dbReference type="PANTHER" id="PTHR30461">
    <property type="entry name" value="DNA-INVERTASE FROM LAMBDOID PROPHAGE"/>
    <property type="match status" value="1"/>
</dbReference>
<gene>
    <name evidence="3" type="ORF">JCM9140_275</name>
</gene>
<proteinExistence type="inferred from homology"/>
<evidence type="ECO:0000256" key="1">
    <source>
        <dbReference type="ARBA" id="ARBA00009913"/>
    </source>
</evidence>
<dbReference type="EMBL" id="BAUT01000001">
    <property type="protein sequence ID" value="GAE24358.1"/>
    <property type="molecule type" value="Genomic_DNA"/>
</dbReference>
<dbReference type="Proteomes" id="UP000018890">
    <property type="component" value="Unassembled WGS sequence"/>
</dbReference>
<dbReference type="SUPFAM" id="SSF53041">
    <property type="entry name" value="Resolvase-like"/>
    <property type="match status" value="1"/>
</dbReference>
<dbReference type="GO" id="GO:0000150">
    <property type="term" value="F:DNA strand exchange activity"/>
    <property type="evidence" value="ECO:0007669"/>
    <property type="project" value="InterPro"/>
</dbReference>
<evidence type="ECO:0000313" key="3">
    <source>
        <dbReference type="EMBL" id="GAE24358.1"/>
    </source>
</evidence>
<dbReference type="RefSeq" id="WP_034741183.1">
    <property type="nucleotide sequence ID" value="NZ_BAUT01000001.1"/>
</dbReference>
<comment type="caution">
    <text evidence="3">The sequence shown here is derived from an EMBL/GenBank/DDBJ whole genome shotgun (WGS) entry which is preliminary data.</text>
</comment>
<feature type="domain" description="Resolvase/invertase-type recombinase catalytic" evidence="2">
    <location>
        <begin position="4"/>
        <end position="149"/>
    </location>
</feature>
<dbReference type="InterPro" id="IPR006119">
    <property type="entry name" value="Resolv_N"/>
</dbReference>
<dbReference type="STRING" id="1236970.JCM9140_275"/>
<evidence type="ECO:0000259" key="2">
    <source>
        <dbReference type="PROSITE" id="PS51736"/>
    </source>
</evidence>
<dbReference type="GO" id="GO:0003677">
    <property type="term" value="F:DNA binding"/>
    <property type="evidence" value="ECO:0007669"/>
    <property type="project" value="InterPro"/>
</dbReference>
<dbReference type="Pfam" id="PF00239">
    <property type="entry name" value="Resolvase"/>
    <property type="match status" value="1"/>
</dbReference>
<evidence type="ECO:0000313" key="4">
    <source>
        <dbReference type="Proteomes" id="UP000018890"/>
    </source>
</evidence>
<dbReference type="InterPro" id="IPR036162">
    <property type="entry name" value="Resolvase-like_N_sf"/>
</dbReference>
<dbReference type="Gene3D" id="3.40.50.1390">
    <property type="entry name" value="Resolvase, N-terminal catalytic domain"/>
    <property type="match status" value="1"/>
</dbReference>
<dbReference type="SMART" id="SM00857">
    <property type="entry name" value="Resolvase"/>
    <property type="match status" value="1"/>
</dbReference>
<dbReference type="OrthoDB" id="2731197at2"/>
<protein>
    <submittedName>
        <fullName evidence="3">Site-specific recombinase</fullName>
    </submittedName>
</protein>
<name>W4PY04_9BACI</name>
<dbReference type="AlphaFoldDB" id="W4PY04"/>
<dbReference type="CDD" id="cd00338">
    <property type="entry name" value="Ser_Recombinase"/>
    <property type="match status" value="1"/>
</dbReference>
<dbReference type="PANTHER" id="PTHR30461:SF26">
    <property type="entry name" value="RESOLVASE HOMOLOG YNEB"/>
    <property type="match status" value="1"/>
</dbReference>
<reference evidence="3" key="1">
    <citation type="journal article" date="2014" name="Genome Announc.">
        <title>Draft Genome Sequences of Three Alkaliphilic Bacillus Strains, Bacillus wakoensis JCM 9140T, Bacillus akibai JCM 9157T, and Bacillus hemicellulosilyticus JCM 9152T.</title>
        <authorList>
            <person name="Yuki M."/>
            <person name="Oshima K."/>
            <person name="Suda W."/>
            <person name="Oshida Y."/>
            <person name="Kitamura K."/>
            <person name="Iida T."/>
            <person name="Hattori M."/>
            <person name="Ohkuma M."/>
        </authorList>
    </citation>
    <scope>NUCLEOTIDE SEQUENCE [LARGE SCALE GENOMIC DNA]</scope>
    <source>
        <strain evidence="3">JCM 9140</strain>
    </source>
</reference>
<dbReference type="InterPro" id="IPR050639">
    <property type="entry name" value="SSR_resolvase"/>
</dbReference>
<sequence length="225" mass="25741">MTKKAIIYCRVSTNNKEQHSSLKRQAEELIQLAFQYDLQVIKMMEEQASGYDIDREAILEILDDIQSKQIEVLLVQDDTRLGRGHAKIALLHQFRKHGVKVLTTHDNGELTLSEADEMVLEIVSIVEEFQRKLHNSKIKRGMKAAVKNGYKPHQNLKGFGSGGRSMKEAPIEEIVRLREMKLTFQDIAVTLRGLGYSLSKATVHRRYKQYEKEQLKEASDSASSK</sequence>
<keyword evidence="4" id="KW-1185">Reference proteome</keyword>
<dbReference type="PROSITE" id="PS51736">
    <property type="entry name" value="RECOMBINASES_3"/>
    <property type="match status" value="1"/>
</dbReference>
<comment type="similarity">
    <text evidence="1">Belongs to the site-specific recombinase resolvase family.</text>
</comment>